<dbReference type="AlphaFoldDB" id="A0A9D3YL51"/>
<comment type="caution">
    <text evidence="1">The sequence shown here is derived from an EMBL/GenBank/DDBJ whole genome shotgun (WGS) entry which is preliminary data.</text>
</comment>
<reference evidence="1" key="2">
    <citation type="submission" date="2020-11" db="EMBL/GenBank/DDBJ databases">
        <authorList>
            <person name="McCartney M.A."/>
            <person name="Auch B."/>
            <person name="Kono T."/>
            <person name="Mallez S."/>
            <person name="Becker A."/>
            <person name="Gohl D.M."/>
            <person name="Silverstein K.A.T."/>
            <person name="Koren S."/>
            <person name="Bechman K.B."/>
            <person name="Herman A."/>
            <person name="Abrahante J.E."/>
            <person name="Garbe J."/>
        </authorList>
    </citation>
    <scope>NUCLEOTIDE SEQUENCE</scope>
    <source>
        <strain evidence="1">Duluth1</strain>
        <tissue evidence="1">Whole animal</tissue>
    </source>
</reference>
<protein>
    <submittedName>
        <fullName evidence="1">Uncharacterized protein</fullName>
    </submittedName>
</protein>
<organism evidence="1 2">
    <name type="scientific">Dreissena polymorpha</name>
    <name type="common">Zebra mussel</name>
    <name type="synonym">Mytilus polymorpha</name>
    <dbReference type="NCBI Taxonomy" id="45954"/>
    <lineage>
        <taxon>Eukaryota</taxon>
        <taxon>Metazoa</taxon>
        <taxon>Spiralia</taxon>
        <taxon>Lophotrochozoa</taxon>
        <taxon>Mollusca</taxon>
        <taxon>Bivalvia</taxon>
        <taxon>Autobranchia</taxon>
        <taxon>Heteroconchia</taxon>
        <taxon>Euheterodonta</taxon>
        <taxon>Imparidentia</taxon>
        <taxon>Neoheterodontei</taxon>
        <taxon>Myida</taxon>
        <taxon>Dreissenoidea</taxon>
        <taxon>Dreissenidae</taxon>
        <taxon>Dreissena</taxon>
    </lineage>
</organism>
<name>A0A9D3YL51_DREPO</name>
<sequence>MFTTSHNLCEDIYQIKDQRVFRGGIPTYLQLSFVSTESLPLIGRVFHCLLFFMLCQDIRFVFLMVGSQLGKTGVSRLTGLFYL</sequence>
<evidence type="ECO:0000313" key="1">
    <source>
        <dbReference type="EMBL" id="KAH3700496.1"/>
    </source>
</evidence>
<dbReference type="Proteomes" id="UP000828390">
    <property type="component" value="Unassembled WGS sequence"/>
</dbReference>
<gene>
    <name evidence="1" type="ORF">DPMN_075475</name>
</gene>
<keyword evidence="2" id="KW-1185">Reference proteome</keyword>
<reference evidence="1" key="1">
    <citation type="journal article" date="2019" name="bioRxiv">
        <title>The Genome of the Zebra Mussel, Dreissena polymorpha: A Resource for Invasive Species Research.</title>
        <authorList>
            <person name="McCartney M.A."/>
            <person name="Auch B."/>
            <person name="Kono T."/>
            <person name="Mallez S."/>
            <person name="Zhang Y."/>
            <person name="Obille A."/>
            <person name="Becker A."/>
            <person name="Abrahante J.E."/>
            <person name="Garbe J."/>
            <person name="Badalamenti J.P."/>
            <person name="Herman A."/>
            <person name="Mangelson H."/>
            <person name="Liachko I."/>
            <person name="Sullivan S."/>
            <person name="Sone E.D."/>
            <person name="Koren S."/>
            <person name="Silverstein K.A.T."/>
            <person name="Beckman K.B."/>
            <person name="Gohl D.M."/>
        </authorList>
    </citation>
    <scope>NUCLEOTIDE SEQUENCE</scope>
    <source>
        <strain evidence="1">Duluth1</strain>
        <tissue evidence="1">Whole animal</tissue>
    </source>
</reference>
<accession>A0A9D3YL51</accession>
<evidence type="ECO:0000313" key="2">
    <source>
        <dbReference type="Proteomes" id="UP000828390"/>
    </source>
</evidence>
<proteinExistence type="predicted"/>
<dbReference type="EMBL" id="JAIWYP010000015">
    <property type="protein sequence ID" value="KAH3700496.1"/>
    <property type="molecule type" value="Genomic_DNA"/>
</dbReference>